<name>A0A1Q8T9A8_9GAMM</name>
<keyword evidence="1" id="KW-0732">Signal</keyword>
<feature type="chain" id="PRO_5012706008" evidence="1">
    <location>
        <begin position="25"/>
        <end position="282"/>
    </location>
</feature>
<accession>A0A1Q8T9A8</accession>
<evidence type="ECO:0000256" key="1">
    <source>
        <dbReference type="SAM" id="SignalP"/>
    </source>
</evidence>
<dbReference type="STRING" id="223900.GCA_000821045_01245"/>
<sequence>MLTRRLSLFATLALSLLLVSGVQAADTVRLATTTSTYNSGLLDYLLPKFEEDHPYQIQVIPVGTGKALRLGRDGDVDLVLTHAPAAEKAFVDADYGVEPHGVMYNDFVIVGPSDDPAGIDGGDDATSAFAAVADQGATFISRGDDSGTDKKEKHLWAEAGVTPDFEGFRAAGQGMGEVLKMASELQGYTLTDRGTWLAMKDKLDLEIMVEGDTALFNPYQVILVNPERYDGLNTQGARALAEWLISDEGQDLIDAFRLNDKALFHASAGEKVDPTSAVHESD</sequence>
<dbReference type="Gene3D" id="3.40.190.10">
    <property type="entry name" value="Periplasmic binding protein-like II"/>
    <property type="match status" value="2"/>
</dbReference>
<dbReference type="InterPro" id="IPR052738">
    <property type="entry name" value="ABC-Tungstate_binding"/>
</dbReference>
<feature type="domain" description="PBP" evidence="2">
    <location>
        <begin position="25"/>
        <end position="248"/>
    </location>
</feature>
<dbReference type="EMBL" id="MSDQ01000041">
    <property type="protein sequence ID" value="OLO10198.1"/>
    <property type="molecule type" value="Genomic_DNA"/>
</dbReference>
<dbReference type="PANTHER" id="PTHR37945">
    <property type="entry name" value="EXTRACELLULAR TUNGSTATE BINDING PROTEIN"/>
    <property type="match status" value="1"/>
</dbReference>
<keyword evidence="4" id="KW-1185">Reference proteome</keyword>
<organism evidence="3 4">
    <name type="scientific">Chromohalobacter japonicus</name>
    <dbReference type="NCBI Taxonomy" id="223900"/>
    <lineage>
        <taxon>Bacteria</taxon>
        <taxon>Pseudomonadati</taxon>
        <taxon>Pseudomonadota</taxon>
        <taxon>Gammaproteobacteria</taxon>
        <taxon>Oceanospirillales</taxon>
        <taxon>Halomonadaceae</taxon>
        <taxon>Chromohalobacter</taxon>
    </lineage>
</organism>
<dbReference type="Proteomes" id="UP000186806">
    <property type="component" value="Unassembled WGS sequence"/>
</dbReference>
<reference evidence="3 4" key="1">
    <citation type="submission" date="2016-12" db="EMBL/GenBank/DDBJ databases">
        <title>Draft genome sequences of strains Salinicola socius SMB35, Salinicola sp. MH3R3-1 and Chromohalobacter sp. SMB17 from the Verkhnekamsk potash mining region of Russia.</title>
        <authorList>
            <person name="Mavrodi D.V."/>
            <person name="Olsson B.E."/>
            <person name="Korsakova E.S."/>
            <person name="Pyankova A."/>
            <person name="Mavrodi O.V."/>
            <person name="Plotnikova E.G."/>
        </authorList>
    </citation>
    <scope>NUCLEOTIDE SEQUENCE [LARGE SCALE GENOMIC DNA]</scope>
    <source>
        <strain evidence="3 4">SMB17</strain>
    </source>
</reference>
<protein>
    <submittedName>
        <fullName evidence="3">Tungsten ABC transporter substrate-binding protein</fullName>
    </submittedName>
</protein>
<dbReference type="Pfam" id="PF12849">
    <property type="entry name" value="PBP_like_2"/>
    <property type="match status" value="1"/>
</dbReference>
<evidence type="ECO:0000313" key="4">
    <source>
        <dbReference type="Proteomes" id="UP000186806"/>
    </source>
</evidence>
<evidence type="ECO:0000313" key="3">
    <source>
        <dbReference type="EMBL" id="OLO10198.1"/>
    </source>
</evidence>
<dbReference type="PANTHER" id="PTHR37945:SF1">
    <property type="entry name" value="EXTRACELLULAR TUNGSTATE BINDING PROTEIN"/>
    <property type="match status" value="1"/>
</dbReference>
<comment type="caution">
    <text evidence="3">The sequence shown here is derived from an EMBL/GenBank/DDBJ whole genome shotgun (WGS) entry which is preliminary data.</text>
</comment>
<proteinExistence type="predicted"/>
<dbReference type="AlphaFoldDB" id="A0A1Q8T9A8"/>
<dbReference type="InterPro" id="IPR024370">
    <property type="entry name" value="PBP_domain"/>
</dbReference>
<dbReference type="RefSeq" id="WP_075370267.1">
    <property type="nucleotide sequence ID" value="NZ_JAKGAJ010000008.1"/>
</dbReference>
<dbReference type="SUPFAM" id="SSF53850">
    <property type="entry name" value="Periplasmic binding protein-like II"/>
    <property type="match status" value="1"/>
</dbReference>
<feature type="signal peptide" evidence="1">
    <location>
        <begin position="1"/>
        <end position="24"/>
    </location>
</feature>
<gene>
    <name evidence="3" type="ORF">BTW10_16025</name>
</gene>
<evidence type="ECO:0000259" key="2">
    <source>
        <dbReference type="Pfam" id="PF12849"/>
    </source>
</evidence>
<dbReference type="CDD" id="cd05466">
    <property type="entry name" value="PBP2_LTTR_substrate"/>
    <property type="match status" value="1"/>
</dbReference>